<dbReference type="InterPro" id="IPR001387">
    <property type="entry name" value="Cro/C1-type_HTH"/>
</dbReference>
<sequence length="93" mass="10565">MEDVLALKTKNVAGNIRKIREYRDYTQDYLAAKLKISQNAYSKIELGYSKLTIDRLFQIAAILEVEVSHLLTLNHNDLIKIIADDENRTAAAS</sequence>
<dbReference type="SMART" id="SM00530">
    <property type="entry name" value="HTH_XRE"/>
    <property type="match status" value="1"/>
</dbReference>
<dbReference type="PANTHER" id="PTHR46558:SF4">
    <property type="entry name" value="DNA-BIDING PHAGE PROTEIN"/>
    <property type="match status" value="1"/>
</dbReference>
<evidence type="ECO:0000313" key="3">
    <source>
        <dbReference type="EMBL" id="KRT15113.1"/>
    </source>
</evidence>
<keyword evidence="4" id="KW-1185">Reference proteome</keyword>
<dbReference type="RefSeq" id="WP_029274217.1">
    <property type="nucleotide sequence ID" value="NZ_LMZQ01000012.1"/>
</dbReference>
<dbReference type="PROSITE" id="PS50943">
    <property type="entry name" value="HTH_CROC1"/>
    <property type="match status" value="1"/>
</dbReference>
<evidence type="ECO:0000259" key="2">
    <source>
        <dbReference type="PROSITE" id="PS50943"/>
    </source>
</evidence>
<protein>
    <submittedName>
        <fullName evidence="3">Transcriptional regulator</fullName>
    </submittedName>
</protein>
<dbReference type="InterPro" id="IPR010982">
    <property type="entry name" value="Lambda_DNA-bd_dom_sf"/>
</dbReference>
<dbReference type="CDD" id="cd00093">
    <property type="entry name" value="HTH_XRE"/>
    <property type="match status" value="1"/>
</dbReference>
<name>A0A0T5VN75_9SPHI</name>
<feature type="domain" description="HTH cro/C1-type" evidence="2">
    <location>
        <begin position="16"/>
        <end position="70"/>
    </location>
</feature>
<organism evidence="3 4">
    <name type="scientific">Pedobacter ginsenosidimutans</name>
    <dbReference type="NCBI Taxonomy" id="687842"/>
    <lineage>
        <taxon>Bacteria</taxon>
        <taxon>Pseudomonadati</taxon>
        <taxon>Bacteroidota</taxon>
        <taxon>Sphingobacteriia</taxon>
        <taxon>Sphingobacteriales</taxon>
        <taxon>Sphingobacteriaceae</taxon>
        <taxon>Pedobacter</taxon>
    </lineage>
</organism>
<dbReference type="Gene3D" id="1.10.260.40">
    <property type="entry name" value="lambda repressor-like DNA-binding domains"/>
    <property type="match status" value="1"/>
</dbReference>
<comment type="caution">
    <text evidence="3">The sequence shown here is derived from an EMBL/GenBank/DDBJ whole genome shotgun (WGS) entry which is preliminary data.</text>
</comment>
<proteinExistence type="predicted"/>
<dbReference type="OrthoDB" id="798409at2"/>
<reference evidence="3 4" key="1">
    <citation type="submission" date="2015-11" db="EMBL/GenBank/DDBJ databases">
        <title>Sequence of Pedobacter ginsenosidimutans.</title>
        <authorList>
            <person name="Carson E."/>
            <person name="Keyser V."/>
            <person name="Newman J."/>
            <person name="Miller J."/>
        </authorList>
    </citation>
    <scope>NUCLEOTIDE SEQUENCE [LARGE SCALE GENOMIC DNA]</scope>
    <source>
        <strain evidence="3 4">KACC 14530</strain>
    </source>
</reference>
<accession>A0A0T5VN75</accession>
<dbReference type="Proteomes" id="UP000051950">
    <property type="component" value="Unassembled WGS sequence"/>
</dbReference>
<keyword evidence="1" id="KW-0238">DNA-binding</keyword>
<dbReference type="SUPFAM" id="SSF47413">
    <property type="entry name" value="lambda repressor-like DNA-binding domains"/>
    <property type="match status" value="1"/>
</dbReference>
<dbReference type="EMBL" id="LMZQ01000012">
    <property type="protein sequence ID" value="KRT15113.1"/>
    <property type="molecule type" value="Genomic_DNA"/>
</dbReference>
<dbReference type="AlphaFoldDB" id="A0A0T5VN75"/>
<evidence type="ECO:0000313" key="4">
    <source>
        <dbReference type="Proteomes" id="UP000051950"/>
    </source>
</evidence>
<dbReference type="PANTHER" id="PTHR46558">
    <property type="entry name" value="TRACRIPTIONAL REGULATORY PROTEIN-RELATED-RELATED"/>
    <property type="match status" value="1"/>
</dbReference>
<evidence type="ECO:0000256" key="1">
    <source>
        <dbReference type="ARBA" id="ARBA00023125"/>
    </source>
</evidence>
<dbReference type="GO" id="GO:0003677">
    <property type="term" value="F:DNA binding"/>
    <property type="evidence" value="ECO:0007669"/>
    <property type="project" value="UniProtKB-KW"/>
</dbReference>
<dbReference type="Pfam" id="PF01381">
    <property type="entry name" value="HTH_3"/>
    <property type="match status" value="1"/>
</dbReference>
<gene>
    <name evidence="3" type="ORF">ASU31_15660</name>
</gene>
<dbReference type="STRING" id="687842.ASU31_15660"/>